<evidence type="ECO:0000256" key="2">
    <source>
        <dbReference type="ARBA" id="ARBA00004613"/>
    </source>
</evidence>
<comment type="subcellular location">
    <subcellularLocation>
        <location evidence="2">Secreted</location>
    </subcellularLocation>
</comment>
<dbReference type="InterPro" id="IPR018511">
    <property type="entry name" value="Hemolysin-typ_Ca-bd_CS"/>
</dbReference>
<evidence type="ECO:0000256" key="1">
    <source>
        <dbReference type="ARBA" id="ARBA00001913"/>
    </source>
</evidence>
<sequence length="649" mass="67472">MVADAAFSQLRSQTLQSDPALTERDDAAPDTSTEYTLAVGESFSGELSGSHDIDWVRVELEPGDYLISLKGSGASPVADTWLGIYDAAGNLLASNDDSGEGLNSQVGLHVTEKGAYYLESTSYANVNPGGYTLAVSKMTAFTVPQIAAQLTDGYWNSHGYSRRSFDVAPGGTLNVDLSGLTAAGQKLAKAALLAWTDVTGIRFNTDPGPNDKVHIVIDDSDSGAYSQSITFGEEITKSYVNVSTAWIAYYGGNFDSYSYQTFVHELGHALGLGHAGNYDGNATYGVDNHYLNDSWQASIMSYFSQSENSYVNASHAYVMSPMMADIAAMRALYGAASLRVGDTVYGEHSNAGGNYEMISRLLETGAGGNIAFTVFDSGGNDTLDLSGDSQAQRITLASGGISDAYGLIGNISIMQGTVIENLRAGSGNDVLSGNAANNRIWGGAGDDRITGIAGDDTLAGGAGRDTLIGGMGNDSYITNSLDVIIETAGAGRDSVFLTAGHMVLGANLENLFLIGTTAQNGTGNALSNRLVGNAMANQLIGLAGADRLEGNAGNDSLAGGLGNDTLIGGAGADVFLFNHGKDVITDFQDNIDAIRIDDAVWGGGTRSIAQVLSAARVVDGDVVLTFGAHSLTIDGLTNIRALADDLVIV</sequence>
<evidence type="ECO:0000313" key="9">
    <source>
        <dbReference type="Proteomes" id="UP000442533"/>
    </source>
</evidence>
<evidence type="ECO:0000313" key="8">
    <source>
        <dbReference type="EMBL" id="MTH34193.1"/>
    </source>
</evidence>
<dbReference type="OrthoDB" id="733404at2"/>
<dbReference type="InterPro" id="IPR013858">
    <property type="entry name" value="Peptidase_M10B_C"/>
</dbReference>
<feature type="region of interest" description="Disordered" evidence="6">
    <location>
        <begin position="1"/>
        <end position="31"/>
    </location>
</feature>
<dbReference type="SUPFAM" id="SSF51120">
    <property type="entry name" value="beta-Roll"/>
    <property type="match status" value="2"/>
</dbReference>
<dbReference type="InterPro" id="IPR034033">
    <property type="entry name" value="Serralysin-like"/>
</dbReference>
<dbReference type="RefSeq" id="WP_155063750.1">
    <property type="nucleotide sequence ID" value="NZ_WMIF01000006.1"/>
</dbReference>
<evidence type="ECO:0000256" key="3">
    <source>
        <dbReference type="ARBA" id="ARBA00009490"/>
    </source>
</evidence>
<dbReference type="PROSITE" id="PS00330">
    <property type="entry name" value="HEMOLYSIN_CALCIUM"/>
    <property type="match status" value="4"/>
</dbReference>
<dbReference type="PANTHER" id="PTHR38340:SF1">
    <property type="entry name" value="S-LAYER PROTEIN"/>
    <property type="match status" value="1"/>
</dbReference>
<evidence type="ECO:0000256" key="6">
    <source>
        <dbReference type="SAM" id="MobiDB-lite"/>
    </source>
</evidence>
<dbReference type="GO" id="GO:0005615">
    <property type="term" value="C:extracellular space"/>
    <property type="evidence" value="ECO:0007669"/>
    <property type="project" value="InterPro"/>
</dbReference>
<keyword evidence="9" id="KW-1185">Reference proteome</keyword>
<dbReference type="PRINTS" id="PR00313">
    <property type="entry name" value="CABNDNGRPT"/>
</dbReference>
<dbReference type="SMART" id="SM00235">
    <property type="entry name" value="ZnMc"/>
    <property type="match status" value="1"/>
</dbReference>
<dbReference type="InterPro" id="IPR001343">
    <property type="entry name" value="Hemolysn_Ca-bd"/>
</dbReference>
<gene>
    <name evidence="8" type="ORF">GL279_06205</name>
</gene>
<protein>
    <submittedName>
        <fullName evidence="8">Peptidase</fullName>
    </submittedName>
</protein>
<comment type="similarity">
    <text evidence="3">Belongs to the peptidase M10B family.</text>
</comment>
<dbReference type="InterPro" id="IPR050557">
    <property type="entry name" value="RTX_toxin/Mannuronan_C5-epim"/>
</dbReference>
<dbReference type="InterPro" id="IPR024079">
    <property type="entry name" value="MetalloPept_cat_dom_sf"/>
</dbReference>
<dbReference type="Pfam" id="PF00353">
    <property type="entry name" value="HemolysinCabind"/>
    <property type="match status" value="2"/>
</dbReference>
<comment type="cofactor">
    <cofactor evidence="1">
        <name>Ca(2+)</name>
        <dbReference type="ChEBI" id="CHEBI:29108"/>
    </cofactor>
</comment>
<organism evidence="8 9">
    <name type="scientific">Paracoccus limosus</name>
    <dbReference type="NCBI Taxonomy" id="913252"/>
    <lineage>
        <taxon>Bacteria</taxon>
        <taxon>Pseudomonadati</taxon>
        <taxon>Pseudomonadota</taxon>
        <taxon>Alphaproteobacteria</taxon>
        <taxon>Rhodobacterales</taxon>
        <taxon>Paracoccaceae</taxon>
        <taxon>Paracoccus</taxon>
    </lineage>
</organism>
<dbReference type="Gene3D" id="2.150.10.10">
    <property type="entry name" value="Serralysin-like metalloprotease, C-terminal"/>
    <property type="match status" value="2"/>
</dbReference>
<comment type="caution">
    <text evidence="8">The sequence shown here is derived from an EMBL/GenBank/DDBJ whole genome shotgun (WGS) entry which is preliminary data.</text>
</comment>
<dbReference type="GO" id="GO:0008270">
    <property type="term" value="F:zinc ion binding"/>
    <property type="evidence" value="ECO:0007669"/>
    <property type="project" value="InterPro"/>
</dbReference>
<reference evidence="8 9" key="1">
    <citation type="submission" date="2019-11" db="EMBL/GenBank/DDBJ databases">
        <authorList>
            <person name="Dong K."/>
        </authorList>
    </citation>
    <scope>NUCLEOTIDE SEQUENCE [LARGE SCALE GENOMIC DNA]</scope>
    <source>
        <strain evidence="8 9">JCM 17370</strain>
    </source>
</reference>
<dbReference type="SUPFAM" id="SSF55486">
    <property type="entry name" value="Metalloproteases ('zincins'), catalytic domain"/>
    <property type="match status" value="1"/>
</dbReference>
<accession>A0A844H3S4</accession>
<evidence type="ECO:0000256" key="5">
    <source>
        <dbReference type="ARBA" id="ARBA00022737"/>
    </source>
</evidence>
<dbReference type="EMBL" id="WMIF01000006">
    <property type="protein sequence ID" value="MTH34193.1"/>
    <property type="molecule type" value="Genomic_DNA"/>
</dbReference>
<dbReference type="Proteomes" id="UP000442533">
    <property type="component" value="Unassembled WGS sequence"/>
</dbReference>
<dbReference type="AlphaFoldDB" id="A0A844H3S4"/>
<dbReference type="PANTHER" id="PTHR38340">
    <property type="entry name" value="S-LAYER PROTEIN"/>
    <property type="match status" value="1"/>
</dbReference>
<dbReference type="Gene3D" id="2.60.120.380">
    <property type="match status" value="1"/>
</dbReference>
<dbReference type="InterPro" id="IPR011049">
    <property type="entry name" value="Serralysin-like_metalloprot_C"/>
</dbReference>
<feature type="domain" description="Peptidase metallopeptidase" evidence="7">
    <location>
        <begin position="164"/>
        <end position="305"/>
    </location>
</feature>
<dbReference type="Gene3D" id="3.40.390.10">
    <property type="entry name" value="Collagenase (Catalytic Domain)"/>
    <property type="match status" value="1"/>
</dbReference>
<dbReference type="GO" id="GO:0008237">
    <property type="term" value="F:metallopeptidase activity"/>
    <property type="evidence" value="ECO:0007669"/>
    <property type="project" value="InterPro"/>
</dbReference>
<evidence type="ECO:0000256" key="4">
    <source>
        <dbReference type="ARBA" id="ARBA00022525"/>
    </source>
</evidence>
<proteinExistence type="inferred from homology"/>
<name>A0A844H3S4_9RHOB</name>
<dbReference type="CDD" id="cd04277">
    <property type="entry name" value="ZnMc_serralysin_like"/>
    <property type="match status" value="1"/>
</dbReference>
<keyword evidence="5" id="KW-0677">Repeat</keyword>
<dbReference type="GO" id="GO:0005509">
    <property type="term" value="F:calcium ion binding"/>
    <property type="evidence" value="ECO:0007669"/>
    <property type="project" value="InterPro"/>
</dbReference>
<evidence type="ECO:0000259" key="7">
    <source>
        <dbReference type="SMART" id="SM00235"/>
    </source>
</evidence>
<keyword evidence="4" id="KW-0964">Secreted</keyword>
<feature type="compositionally biased region" description="Polar residues" evidence="6">
    <location>
        <begin position="9"/>
        <end position="19"/>
    </location>
</feature>
<dbReference type="InterPro" id="IPR006026">
    <property type="entry name" value="Peptidase_Metallo"/>
</dbReference>
<dbReference type="Pfam" id="PF08548">
    <property type="entry name" value="Peptidase_M10_C"/>
    <property type="match status" value="1"/>
</dbReference>
<dbReference type="GO" id="GO:0006508">
    <property type="term" value="P:proteolysis"/>
    <property type="evidence" value="ECO:0007669"/>
    <property type="project" value="InterPro"/>
</dbReference>